<gene>
    <name evidence="1" type="ORF">Agub_g7073</name>
</gene>
<proteinExistence type="predicted"/>
<keyword evidence="2" id="KW-1185">Reference proteome</keyword>
<sequence>MNSTTKPVLWYDDSDFKTLRKPRSHINMIYWSQQADCPVTPGVCSQCPRAWQADYDNTRNVTIFFREPWQLDAIHIIQLQNPGVLTVELLPWPAVPIPSLPGLKLIKGTKGNPIWNVTTDTSSCGSTLTIPFGTRAGTSTKVAATGSQSD</sequence>
<protein>
    <submittedName>
        <fullName evidence="1">Uncharacterized protein</fullName>
    </submittedName>
</protein>
<dbReference type="AlphaFoldDB" id="A0AAD3DTQ7"/>
<feature type="non-terminal residue" evidence="1">
    <location>
        <position position="1"/>
    </location>
</feature>
<organism evidence="1 2">
    <name type="scientific">Astrephomene gubernaculifera</name>
    <dbReference type="NCBI Taxonomy" id="47775"/>
    <lineage>
        <taxon>Eukaryota</taxon>
        <taxon>Viridiplantae</taxon>
        <taxon>Chlorophyta</taxon>
        <taxon>core chlorophytes</taxon>
        <taxon>Chlorophyceae</taxon>
        <taxon>CS clade</taxon>
        <taxon>Chlamydomonadales</taxon>
        <taxon>Astrephomenaceae</taxon>
        <taxon>Astrephomene</taxon>
    </lineage>
</organism>
<accession>A0AAD3DTQ7</accession>
<dbReference type="Proteomes" id="UP001054857">
    <property type="component" value="Unassembled WGS sequence"/>
</dbReference>
<comment type="caution">
    <text evidence="1">The sequence shown here is derived from an EMBL/GenBank/DDBJ whole genome shotgun (WGS) entry which is preliminary data.</text>
</comment>
<dbReference type="EMBL" id="BMAR01000010">
    <property type="protein sequence ID" value="GFR45661.1"/>
    <property type="molecule type" value="Genomic_DNA"/>
</dbReference>
<evidence type="ECO:0000313" key="1">
    <source>
        <dbReference type="EMBL" id="GFR45661.1"/>
    </source>
</evidence>
<reference evidence="1 2" key="1">
    <citation type="journal article" date="2021" name="Sci. Rep.">
        <title>Genome sequencing of the multicellular alga Astrephomene provides insights into convergent evolution of germ-soma differentiation.</title>
        <authorList>
            <person name="Yamashita S."/>
            <person name="Yamamoto K."/>
            <person name="Matsuzaki R."/>
            <person name="Suzuki S."/>
            <person name="Yamaguchi H."/>
            <person name="Hirooka S."/>
            <person name="Minakuchi Y."/>
            <person name="Miyagishima S."/>
            <person name="Kawachi M."/>
            <person name="Toyoda A."/>
            <person name="Nozaki H."/>
        </authorList>
    </citation>
    <scope>NUCLEOTIDE SEQUENCE [LARGE SCALE GENOMIC DNA]</scope>
    <source>
        <strain evidence="1 2">NIES-4017</strain>
    </source>
</reference>
<name>A0AAD3DTQ7_9CHLO</name>
<evidence type="ECO:0000313" key="2">
    <source>
        <dbReference type="Proteomes" id="UP001054857"/>
    </source>
</evidence>